<protein>
    <recommendedName>
        <fullName evidence="9 10">Polyprenol-phosphate-mannose--protein mannosyltransferase</fullName>
        <ecNumber evidence="10">2.4.1.-</ecNumber>
    </recommendedName>
</protein>
<feature type="transmembrane region" description="Helical" evidence="10">
    <location>
        <begin position="12"/>
        <end position="30"/>
    </location>
</feature>
<dbReference type="GO" id="GO:0005886">
    <property type="term" value="C:plasma membrane"/>
    <property type="evidence" value="ECO:0007669"/>
    <property type="project" value="UniProtKB-SubCell"/>
</dbReference>
<comment type="caution">
    <text evidence="13">The sequence shown here is derived from an EMBL/GenBank/DDBJ whole genome shotgun (WGS) entry which is preliminary data.</text>
</comment>
<organism evidence="13 14">
    <name type="scientific">Brachybacterium endophyticum</name>
    <dbReference type="NCBI Taxonomy" id="2182385"/>
    <lineage>
        <taxon>Bacteria</taxon>
        <taxon>Bacillati</taxon>
        <taxon>Actinomycetota</taxon>
        <taxon>Actinomycetes</taxon>
        <taxon>Micrococcales</taxon>
        <taxon>Dermabacteraceae</taxon>
        <taxon>Brachybacterium</taxon>
    </lineage>
</organism>
<feature type="transmembrane region" description="Helical" evidence="10">
    <location>
        <begin position="428"/>
        <end position="450"/>
    </location>
</feature>
<sequence length="506" mass="56917">MDLPRGLGSVRAWAGVILVTVLALVLRVYHLGSIHDLIFDETYYVKDGWTLIHNGVEMNWPDKPDPAFTSGDVNSYEDSGEYVVHPPIGKWVIGLGMLILGGDSSWGWRLSVAVLGSLSVLMCTLITRRLFRSTGIGLIAGLLLAVDGLHLVMSRTSLLDLVLMFFALAAFGALLIDRDRFREKLARHAAAAVVRGETLPLLGYRAGFRPWRLSAGILLGLACSVKWSGIYFLAIFGIMTVLWDWWARRRVGERRWMVNGLFRDAVPAFVAMVGGALLTYLVSWTGWFASDKGYMRNWAEENGHPDGNPVVNALRSLLHYHSEAYDFHIHLDSPHPYQANPLGWLLQIRPTNFYYRSYDYGQMGCQVEKCASQVFSVGNPLIWWLGALSIVVVIVVGVWKRDGRAWAALAGIVAGYLPWLMYLDRTIFTFYSVVYEPWLIMCLAYALGLLVGPPGADRERKLAGTLLCGSLLTLIVLISAFFWPIWTGQVIDVRQWEWRMWLPSWT</sequence>
<keyword evidence="14" id="KW-1185">Reference proteome</keyword>
<feature type="transmembrane region" description="Helical" evidence="10">
    <location>
        <begin position="158"/>
        <end position="176"/>
    </location>
</feature>
<evidence type="ECO:0000313" key="13">
    <source>
        <dbReference type="EMBL" id="PWH07085.1"/>
    </source>
</evidence>
<dbReference type="InterPro" id="IPR027005">
    <property type="entry name" value="PMT-like"/>
</dbReference>
<keyword evidence="7 10" id="KW-1133">Transmembrane helix</keyword>
<dbReference type="GO" id="GO:0012505">
    <property type="term" value="C:endomembrane system"/>
    <property type="evidence" value="ECO:0007669"/>
    <property type="project" value="UniProtKB-SubCell"/>
</dbReference>
<name>A0A2U2RMR9_9MICO</name>
<feature type="domain" description="ArnT-like N-terminal" evidence="11">
    <location>
        <begin position="18"/>
        <end position="172"/>
    </location>
</feature>
<feature type="transmembrane region" description="Helical" evidence="10">
    <location>
        <begin position="106"/>
        <end position="127"/>
    </location>
</feature>
<dbReference type="UniPathway" id="UPA00378"/>
<dbReference type="PANTHER" id="PTHR10050">
    <property type="entry name" value="DOLICHYL-PHOSPHATE-MANNOSE--PROTEIN MANNOSYLTRANSFERASE"/>
    <property type="match status" value="1"/>
</dbReference>
<dbReference type="EMBL" id="QFKX01000002">
    <property type="protein sequence ID" value="PWH07085.1"/>
    <property type="molecule type" value="Genomic_DNA"/>
</dbReference>
<dbReference type="PANTHER" id="PTHR10050:SF46">
    <property type="entry name" value="PROTEIN O-MANNOSYL-TRANSFERASE 2"/>
    <property type="match status" value="1"/>
</dbReference>
<keyword evidence="5 10" id="KW-0808">Transferase</keyword>
<evidence type="ECO:0000259" key="12">
    <source>
        <dbReference type="Pfam" id="PF16192"/>
    </source>
</evidence>
<dbReference type="InterPro" id="IPR032421">
    <property type="entry name" value="PMT_4TMC"/>
</dbReference>
<gene>
    <name evidence="13" type="ORF">DEO23_08715</name>
</gene>
<keyword evidence="6 10" id="KW-0812">Transmembrane</keyword>
<feature type="transmembrane region" description="Helical" evidence="10">
    <location>
        <begin position="381"/>
        <end position="399"/>
    </location>
</feature>
<keyword evidence="10" id="KW-1003">Cell membrane</keyword>
<dbReference type="EC" id="2.4.1.-" evidence="10"/>
<evidence type="ECO:0000256" key="4">
    <source>
        <dbReference type="ARBA" id="ARBA00022676"/>
    </source>
</evidence>
<evidence type="ECO:0000256" key="3">
    <source>
        <dbReference type="ARBA" id="ARBA00007222"/>
    </source>
</evidence>
<feature type="transmembrane region" description="Helical" evidence="10">
    <location>
        <begin position="268"/>
        <end position="289"/>
    </location>
</feature>
<reference evidence="13 14" key="1">
    <citation type="submission" date="2018-05" db="EMBL/GenBank/DDBJ databases">
        <title>Brachybacterium sp. M1HQ-2T, whole genome shotgun sequence.</title>
        <authorList>
            <person name="Tuo L."/>
        </authorList>
    </citation>
    <scope>NUCLEOTIDE SEQUENCE [LARGE SCALE GENOMIC DNA]</scope>
    <source>
        <strain evidence="13 14">M1HQ-2</strain>
    </source>
</reference>
<evidence type="ECO:0000256" key="1">
    <source>
        <dbReference type="ARBA" id="ARBA00004127"/>
    </source>
</evidence>
<feature type="transmembrane region" description="Helical" evidence="10">
    <location>
        <begin position="406"/>
        <end position="422"/>
    </location>
</feature>
<comment type="function">
    <text evidence="10">Protein O-mannosyltransferase that catalyzes the transfer of a single mannose residue from a polyprenol phospho-mannosyl lipidic donor to the hydroxyl group of selected serine and threonine residues in acceptor proteins.</text>
</comment>
<feature type="domain" description="Protein O-mannosyl-transferase C-terminal four TM" evidence="12">
    <location>
        <begin position="315"/>
        <end position="505"/>
    </location>
</feature>
<evidence type="ECO:0000256" key="5">
    <source>
        <dbReference type="ARBA" id="ARBA00022679"/>
    </source>
</evidence>
<dbReference type="InterPro" id="IPR003342">
    <property type="entry name" value="ArnT-like_N"/>
</dbReference>
<dbReference type="Pfam" id="PF16192">
    <property type="entry name" value="PMT_4TMC"/>
    <property type="match status" value="1"/>
</dbReference>
<evidence type="ECO:0000256" key="9">
    <source>
        <dbReference type="ARBA" id="ARBA00093617"/>
    </source>
</evidence>
<dbReference type="OrthoDB" id="9776737at2"/>
<dbReference type="Pfam" id="PF02366">
    <property type="entry name" value="PMT"/>
    <property type="match status" value="1"/>
</dbReference>
<proteinExistence type="inferred from homology"/>
<comment type="subcellular location">
    <subcellularLocation>
        <location evidence="10">Cell membrane</location>
    </subcellularLocation>
    <subcellularLocation>
        <location evidence="1">Endomembrane system</location>
        <topology evidence="1">Multi-pass membrane protein</topology>
    </subcellularLocation>
</comment>
<feature type="transmembrane region" description="Helical" evidence="10">
    <location>
        <begin position="462"/>
        <end position="486"/>
    </location>
</feature>
<evidence type="ECO:0000313" key="14">
    <source>
        <dbReference type="Proteomes" id="UP000245590"/>
    </source>
</evidence>
<evidence type="ECO:0000256" key="6">
    <source>
        <dbReference type="ARBA" id="ARBA00022692"/>
    </source>
</evidence>
<accession>A0A2U2RMR9</accession>
<dbReference type="AlphaFoldDB" id="A0A2U2RMR9"/>
<comment type="similarity">
    <text evidence="3 10">Belongs to the glycosyltransferase 39 family.</text>
</comment>
<comment type="pathway">
    <text evidence="2 10">Protein modification; protein glycosylation.</text>
</comment>
<feature type="transmembrane region" description="Helical" evidence="10">
    <location>
        <begin position="134"/>
        <end position="152"/>
    </location>
</feature>
<dbReference type="GO" id="GO:0004169">
    <property type="term" value="F:dolichyl-phosphate-mannose-protein mannosyltransferase activity"/>
    <property type="evidence" value="ECO:0007669"/>
    <property type="project" value="UniProtKB-UniRule"/>
</dbReference>
<evidence type="ECO:0000259" key="11">
    <source>
        <dbReference type="Pfam" id="PF02366"/>
    </source>
</evidence>
<keyword evidence="4 10" id="KW-0328">Glycosyltransferase</keyword>
<dbReference type="Proteomes" id="UP000245590">
    <property type="component" value="Unassembled WGS sequence"/>
</dbReference>
<evidence type="ECO:0000256" key="2">
    <source>
        <dbReference type="ARBA" id="ARBA00004922"/>
    </source>
</evidence>
<feature type="transmembrane region" description="Helical" evidence="10">
    <location>
        <begin position="227"/>
        <end position="247"/>
    </location>
</feature>
<evidence type="ECO:0000256" key="7">
    <source>
        <dbReference type="ARBA" id="ARBA00022989"/>
    </source>
</evidence>
<keyword evidence="8 10" id="KW-0472">Membrane</keyword>
<evidence type="ECO:0000256" key="10">
    <source>
        <dbReference type="RuleBase" id="RU367007"/>
    </source>
</evidence>
<evidence type="ECO:0000256" key="8">
    <source>
        <dbReference type="ARBA" id="ARBA00023136"/>
    </source>
</evidence>